<organism evidence="10">
    <name type="scientific">Gracilinema caldarium</name>
    <dbReference type="NCBI Taxonomy" id="215591"/>
    <lineage>
        <taxon>Bacteria</taxon>
        <taxon>Pseudomonadati</taxon>
        <taxon>Spirochaetota</taxon>
        <taxon>Spirochaetia</taxon>
        <taxon>Spirochaetales</taxon>
        <taxon>Breznakiellaceae</taxon>
        <taxon>Gracilinema</taxon>
    </lineage>
</organism>
<feature type="transmembrane region" description="Helical" evidence="9">
    <location>
        <begin position="586"/>
        <end position="607"/>
    </location>
</feature>
<dbReference type="GO" id="GO:0051117">
    <property type="term" value="F:ATPase binding"/>
    <property type="evidence" value="ECO:0007669"/>
    <property type="project" value="TreeGrafter"/>
</dbReference>
<evidence type="ECO:0000256" key="1">
    <source>
        <dbReference type="ARBA" id="ARBA00004141"/>
    </source>
</evidence>
<feature type="transmembrane region" description="Helical" evidence="9">
    <location>
        <begin position="561"/>
        <end position="580"/>
    </location>
</feature>
<dbReference type="Gene3D" id="3.30.70.2170">
    <property type="match status" value="1"/>
</dbReference>
<evidence type="ECO:0000256" key="5">
    <source>
        <dbReference type="ARBA" id="ARBA00022989"/>
    </source>
</evidence>
<feature type="coiled-coil region" evidence="8">
    <location>
        <begin position="220"/>
        <end position="247"/>
    </location>
</feature>
<evidence type="ECO:0000256" key="2">
    <source>
        <dbReference type="ARBA" id="ARBA00009904"/>
    </source>
</evidence>
<protein>
    <submittedName>
        <fullName evidence="10">V-type ATP synthase subunit I</fullName>
    </submittedName>
</protein>
<gene>
    <name evidence="10" type="ORF">ENS59_06390</name>
</gene>
<keyword evidence="6" id="KW-0406">Ion transport</keyword>
<feature type="transmembrane region" description="Helical" evidence="9">
    <location>
        <begin position="497"/>
        <end position="520"/>
    </location>
</feature>
<dbReference type="GO" id="GO:0007035">
    <property type="term" value="P:vacuolar acidification"/>
    <property type="evidence" value="ECO:0007669"/>
    <property type="project" value="TreeGrafter"/>
</dbReference>
<comment type="caution">
    <text evidence="10">The sequence shown here is derived from an EMBL/GenBank/DDBJ whole genome shotgun (WGS) entry which is preliminary data.</text>
</comment>
<keyword evidence="8" id="KW-0175">Coiled coil</keyword>
<dbReference type="Pfam" id="PF01496">
    <property type="entry name" value="V_ATPase_I"/>
    <property type="match status" value="2"/>
</dbReference>
<proteinExistence type="inferred from homology"/>
<dbReference type="PANTHER" id="PTHR11629">
    <property type="entry name" value="VACUOLAR PROTON ATPASES"/>
    <property type="match status" value="1"/>
</dbReference>
<evidence type="ECO:0000256" key="9">
    <source>
        <dbReference type="SAM" id="Phobius"/>
    </source>
</evidence>
<evidence type="ECO:0000256" key="7">
    <source>
        <dbReference type="ARBA" id="ARBA00023136"/>
    </source>
</evidence>
<feature type="transmembrane region" description="Helical" evidence="9">
    <location>
        <begin position="526"/>
        <end position="549"/>
    </location>
</feature>
<keyword evidence="7 9" id="KW-0472">Membrane</keyword>
<dbReference type="EMBL" id="DSVL01000199">
    <property type="protein sequence ID" value="HFH29127.1"/>
    <property type="molecule type" value="Genomic_DNA"/>
</dbReference>
<evidence type="ECO:0000313" key="10">
    <source>
        <dbReference type="EMBL" id="HFH29127.1"/>
    </source>
</evidence>
<feature type="transmembrane region" description="Helical" evidence="9">
    <location>
        <begin position="358"/>
        <end position="386"/>
    </location>
</feature>
<evidence type="ECO:0000256" key="3">
    <source>
        <dbReference type="ARBA" id="ARBA00022448"/>
    </source>
</evidence>
<feature type="transmembrane region" description="Helical" evidence="9">
    <location>
        <begin position="461"/>
        <end position="485"/>
    </location>
</feature>
<accession>A0A7C3IJ50</accession>
<evidence type="ECO:0000256" key="4">
    <source>
        <dbReference type="ARBA" id="ARBA00022692"/>
    </source>
</evidence>
<keyword evidence="5 9" id="KW-1133">Transmembrane helix</keyword>
<keyword evidence="3" id="KW-0813">Transport</keyword>
<dbReference type="GO" id="GO:0033179">
    <property type="term" value="C:proton-transporting V-type ATPase, V0 domain"/>
    <property type="evidence" value="ECO:0007669"/>
    <property type="project" value="InterPro"/>
</dbReference>
<dbReference type="Gene3D" id="3.30.70.2750">
    <property type="match status" value="1"/>
</dbReference>
<evidence type="ECO:0000256" key="6">
    <source>
        <dbReference type="ARBA" id="ARBA00023065"/>
    </source>
</evidence>
<dbReference type="GO" id="GO:0016471">
    <property type="term" value="C:vacuolar proton-transporting V-type ATPase complex"/>
    <property type="evidence" value="ECO:0007669"/>
    <property type="project" value="TreeGrafter"/>
</dbReference>
<comment type="subcellular location">
    <subcellularLocation>
        <location evidence="1">Membrane</location>
        <topology evidence="1">Multi-pass membrane protein</topology>
    </subcellularLocation>
</comment>
<reference evidence="10" key="1">
    <citation type="journal article" date="2020" name="mSystems">
        <title>Genome- and Community-Level Interaction Insights into Carbon Utilization and Element Cycling Functions of Hydrothermarchaeota in Hydrothermal Sediment.</title>
        <authorList>
            <person name="Zhou Z."/>
            <person name="Liu Y."/>
            <person name="Xu W."/>
            <person name="Pan J."/>
            <person name="Luo Z.H."/>
            <person name="Li M."/>
        </authorList>
    </citation>
    <scope>NUCLEOTIDE SEQUENCE [LARGE SCALE GENOMIC DNA]</scope>
    <source>
        <strain evidence="10">SpSt-503</strain>
    </source>
</reference>
<keyword evidence="4 9" id="KW-0812">Transmembrane</keyword>
<evidence type="ECO:0000256" key="8">
    <source>
        <dbReference type="SAM" id="Coils"/>
    </source>
</evidence>
<feature type="transmembrane region" description="Helical" evidence="9">
    <location>
        <begin position="619"/>
        <end position="645"/>
    </location>
</feature>
<dbReference type="PANTHER" id="PTHR11629:SF63">
    <property type="entry name" value="V-TYPE PROTON ATPASE SUBUNIT A"/>
    <property type="match status" value="1"/>
</dbReference>
<dbReference type="Gene3D" id="1.20.1460.20">
    <property type="match status" value="1"/>
</dbReference>
<name>A0A7C3IJ50_9SPIR</name>
<comment type="similarity">
    <text evidence="2">Belongs to the V-ATPase 116 kDa subunit family.</text>
</comment>
<dbReference type="GO" id="GO:0046961">
    <property type="term" value="F:proton-transporting ATPase activity, rotational mechanism"/>
    <property type="evidence" value="ECO:0007669"/>
    <property type="project" value="InterPro"/>
</dbReference>
<sequence length="675" mass="75223">MIRPRPMKFVEIYVLSRDVDRVIEYLGRKAVLHLSQDDQSEDKKDQENTDALDRSEVIKNQLEQLEDIAGYLQLFEQIKASFSGELAQLPSETDIQFLQSLSTRIDNLRTRELEKTQQIRTLEETIHEARAFANLKAPFSNLDQLSYLTLRIGRLDPQGQEAVSKSLGDRAVIIPLDDGNKVVAASSRKGRFALDTELKKASFSPLSVPEGFTGVPEELLQGLETSLQQHKAELASILAEKQTLTGELEPVLQRLYNNFMLASIVEDLKSSLRSSKNAYLLSGWVPASELKSLVQELVALTDGRLSIRSYNPDERKKVLDGEEKVPVALDHGNFVKGFQGVVFSYGAPLYGTIDPTPFVALIFTLLFGIMFGDLGQGFVLFLLGLATSRKGIQALKGFRAYSTPLIAVGLSSMLMGLLDGEVFANEEILIRPTRIITGALTGHPVDRILALMPEKDSMGKLFIFFGFTIGVGVLINSIGLIINIINQITLKNYEKALFSKTGLAGALLFWYAISMAMRVILGRSLIWFDAVALAVPAIFIFWGPVLYRLLTHQKPAMEHGFLVFFMEGFVEILETISTYVSNTVSFLRVGAFALSHAVLSFIVFTLSTMIAKQAYVGPFMGILVAVFGNLIIIVLEGMIVAIQVVRLQYYEFFSKFFTETGIPYTPFRFQREVEQ</sequence>
<dbReference type="AlphaFoldDB" id="A0A7C3IJ50"/>
<dbReference type="InterPro" id="IPR002490">
    <property type="entry name" value="V-ATPase_116kDa_su"/>
</dbReference>
<feature type="transmembrane region" description="Helical" evidence="9">
    <location>
        <begin position="398"/>
        <end position="418"/>
    </location>
</feature>